<keyword evidence="15" id="KW-1185">Reference proteome</keyword>
<dbReference type="GO" id="GO:0061710">
    <property type="term" value="F:L-threonylcarbamoyladenylate synthase"/>
    <property type="evidence" value="ECO:0007669"/>
    <property type="project" value="UniProtKB-EC"/>
</dbReference>
<dbReference type="InterPro" id="IPR050156">
    <property type="entry name" value="TC-AMP_synthase_SUA5"/>
</dbReference>
<evidence type="ECO:0000256" key="8">
    <source>
        <dbReference type="ARBA" id="ARBA00022741"/>
    </source>
</evidence>
<feature type="domain" description="YrdC-like" evidence="13">
    <location>
        <begin position="11"/>
        <end position="216"/>
    </location>
</feature>
<organism evidence="14 15">
    <name type="scientific">Halopelagius fulvigenes</name>
    <dbReference type="NCBI Taxonomy" id="1198324"/>
    <lineage>
        <taxon>Archaea</taxon>
        <taxon>Methanobacteriati</taxon>
        <taxon>Methanobacteriota</taxon>
        <taxon>Stenosarchaea group</taxon>
        <taxon>Halobacteria</taxon>
        <taxon>Halobacteriales</taxon>
        <taxon>Haloferacaceae</taxon>
    </lineage>
</organism>
<evidence type="ECO:0000256" key="4">
    <source>
        <dbReference type="ARBA" id="ARBA00022490"/>
    </source>
</evidence>
<evidence type="ECO:0000256" key="10">
    <source>
        <dbReference type="ARBA" id="ARBA00029774"/>
    </source>
</evidence>
<feature type="compositionally biased region" description="Basic and acidic residues" evidence="12">
    <location>
        <begin position="173"/>
        <end position="186"/>
    </location>
</feature>
<evidence type="ECO:0000256" key="5">
    <source>
        <dbReference type="ARBA" id="ARBA00022679"/>
    </source>
</evidence>
<evidence type="ECO:0000256" key="6">
    <source>
        <dbReference type="ARBA" id="ARBA00022694"/>
    </source>
</evidence>
<dbReference type="PANTHER" id="PTHR17490:SF16">
    <property type="entry name" value="THREONYLCARBAMOYL-AMP SYNTHASE"/>
    <property type="match status" value="1"/>
</dbReference>
<dbReference type="EC" id="2.7.7.87" evidence="3"/>
<keyword evidence="9" id="KW-0067">ATP-binding</keyword>
<evidence type="ECO:0000313" key="14">
    <source>
        <dbReference type="EMBL" id="MFC6826860.1"/>
    </source>
</evidence>
<dbReference type="EMBL" id="JBHSXH010000015">
    <property type="protein sequence ID" value="MFC6826860.1"/>
    <property type="molecule type" value="Genomic_DNA"/>
</dbReference>
<gene>
    <name evidence="14" type="ORF">ACFQEV_17950</name>
</gene>
<dbReference type="PROSITE" id="PS51163">
    <property type="entry name" value="YRDC"/>
    <property type="match status" value="1"/>
</dbReference>
<proteinExistence type="inferred from homology"/>
<evidence type="ECO:0000256" key="9">
    <source>
        <dbReference type="ARBA" id="ARBA00022840"/>
    </source>
</evidence>
<keyword evidence="6" id="KW-0819">tRNA processing</keyword>
<sequence>MPPTDDTTATDEELDAAAAAVEDGELVVYPTETVYGLGADATNAAAVERAFEAKDRPREKPLSMAVPDVDAALRYVSVTPFEERFMREFLPGPVTVVVERGDELPDELTAGGDRVGVRVPDHAVALELLRRAAPTPVTATSANVSGEPSVTHPDRLDEELRSAVGAVVDIGELRPPNRETQSRDIGELAADENEDERLPSTVVDPGRGVVHRRGAMADEVESWLAAHEDERE</sequence>
<protein>
    <recommendedName>
        <fullName evidence="10">L-threonylcarbamoyladenylate synthase</fullName>
        <ecNumber evidence="3">2.7.7.87</ecNumber>
    </recommendedName>
    <alternativeName>
        <fullName evidence="10">L-threonylcarbamoyladenylate synthase</fullName>
    </alternativeName>
</protein>
<comment type="catalytic activity">
    <reaction evidence="11">
        <text>L-threonine + hydrogencarbonate + ATP = L-threonylcarbamoyladenylate + diphosphate + H2O</text>
        <dbReference type="Rhea" id="RHEA:36407"/>
        <dbReference type="ChEBI" id="CHEBI:15377"/>
        <dbReference type="ChEBI" id="CHEBI:17544"/>
        <dbReference type="ChEBI" id="CHEBI:30616"/>
        <dbReference type="ChEBI" id="CHEBI:33019"/>
        <dbReference type="ChEBI" id="CHEBI:57926"/>
        <dbReference type="ChEBI" id="CHEBI:73682"/>
        <dbReference type="EC" id="2.7.7.87"/>
    </reaction>
</comment>
<dbReference type="GO" id="GO:0005737">
    <property type="term" value="C:cytoplasm"/>
    <property type="evidence" value="ECO:0007669"/>
    <property type="project" value="UniProtKB-SubCell"/>
</dbReference>
<name>A0ABD5U286_9EURY</name>
<dbReference type="Pfam" id="PF01300">
    <property type="entry name" value="Sua5_yciO_yrdC"/>
    <property type="match status" value="1"/>
</dbReference>
<dbReference type="InterPro" id="IPR017945">
    <property type="entry name" value="DHBP_synth_RibB-like_a/b_dom"/>
</dbReference>
<dbReference type="RefSeq" id="WP_379698999.1">
    <property type="nucleotide sequence ID" value="NZ_JBHSXH010000015.1"/>
</dbReference>
<reference evidence="14 15" key="1">
    <citation type="journal article" date="2019" name="Int. J. Syst. Evol. Microbiol.">
        <title>The Global Catalogue of Microorganisms (GCM) 10K type strain sequencing project: providing services to taxonomists for standard genome sequencing and annotation.</title>
        <authorList>
            <consortium name="The Broad Institute Genomics Platform"/>
            <consortium name="The Broad Institute Genome Sequencing Center for Infectious Disease"/>
            <person name="Wu L."/>
            <person name="Ma J."/>
        </authorList>
    </citation>
    <scope>NUCLEOTIDE SEQUENCE [LARGE SCALE GENOMIC DNA]</scope>
    <source>
        <strain evidence="14 15">YIM 94188</strain>
    </source>
</reference>
<dbReference type="InterPro" id="IPR006070">
    <property type="entry name" value="Sua5-like_dom"/>
</dbReference>
<comment type="caution">
    <text evidence="14">The sequence shown here is derived from an EMBL/GenBank/DDBJ whole genome shotgun (WGS) entry which is preliminary data.</text>
</comment>
<dbReference type="Proteomes" id="UP001596408">
    <property type="component" value="Unassembled WGS sequence"/>
</dbReference>
<keyword evidence="7 14" id="KW-0548">Nucleotidyltransferase</keyword>
<evidence type="ECO:0000259" key="13">
    <source>
        <dbReference type="PROSITE" id="PS51163"/>
    </source>
</evidence>
<evidence type="ECO:0000313" key="15">
    <source>
        <dbReference type="Proteomes" id="UP001596408"/>
    </source>
</evidence>
<accession>A0ABD5U286</accession>
<dbReference type="PANTHER" id="PTHR17490">
    <property type="entry name" value="SUA5"/>
    <property type="match status" value="1"/>
</dbReference>
<keyword evidence="5 14" id="KW-0808">Transferase</keyword>
<comment type="subcellular location">
    <subcellularLocation>
        <location evidence="1">Cytoplasm</location>
    </subcellularLocation>
</comment>
<dbReference type="NCBIfam" id="TIGR00057">
    <property type="entry name" value="L-threonylcarbamoyladenylate synthase"/>
    <property type="match status" value="1"/>
</dbReference>
<keyword evidence="8" id="KW-0547">Nucleotide-binding</keyword>
<dbReference type="AlphaFoldDB" id="A0ABD5U286"/>
<feature type="region of interest" description="Disordered" evidence="12">
    <location>
        <begin position="173"/>
        <end position="207"/>
    </location>
</feature>
<evidence type="ECO:0000256" key="3">
    <source>
        <dbReference type="ARBA" id="ARBA00012584"/>
    </source>
</evidence>
<keyword evidence="4" id="KW-0963">Cytoplasm</keyword>
<evidence type="ECO:0000256" key="1">
    <source>
        <dbReference type="ARBA" id="ARBA00004496"/>
    </source>
</evidence>
<evidence type="ECO:0000256" key="11">
    <source>
        <dbReference type="ARBA" id="ARBA00048366"/>
    </source>
</evidence>
<dbReference type="GO" id="GO:0005524">
    <property type="term" value="F:ATP binding"/>
    <property type="evidence" value="ECO:0007669"/>
    <property type="project" value="UniProtKB-KW"/>
</dbReference>
<evidence type="ECO:0000256" key="12">
    <source>
        <dbReference type="SAM" id="MobiDB-lite"/>
    </source>
</evidence>
<dbReference type="SUPFAM" id="SSF55821">
    <property type="entry name" value="YrdC/RibB"/>
    <property type="match status" value="1"/>
</dbReference>
<dbReference type="Gene3D" id="3.90.870.10">
    <property type="entry name" value="DHBP synthase"/>
    <property type="match status" value="1"/>
</dbReference>
<dbReference type="GO" id="GO:0008033">
    <property type="term" value="P:tRNA processing"/>
    <property type="evidence" value="ECO:0007669"/>
    <property type="project" value="UniProtKB-KW"/>
</dbReference>
<comment type="similarity">
    <text evidence="2">Belongs to the SUA5 family.</text>
</comment>
<evidence type="ECO:0000256" key="7">
    <source>
        <dbReference type="ARBA" id="ARBA00022695"/>
    </source>
</evidence>
<evidence type="ECO:0000256" key="2">
    <source>
        <dbReference type="ARBA" id="ARBA00007663"/>
    </source>
</evidence>